<dbReference type="EMBL" id="DRWN01000065">
    <property type="protein sequence ID" value="HHK69000.1"/>
    <property type="molecule type" value="Genomic_DNA"/>
</dbReference>
<sequence>MRRHCGRLARSKPPSSRRLLLLGEAARVGERTIVVKARVVPRLAAKVFDSRGREVGYVSNVFGPVAGPLVSVKPVAEKTVKEGEPLYTEKH</sequence>
<reference evidence="1" key="1">
    <citation type="journal article" date="2020" name="mSystems">
        <title>Genome- and Community-Level Interaction Insights into Carbon Utilization and Element Cycling Functions of Hydrothermarchaeota in Hydrothermal Sediment.</title>
        <authorList>
            <person name="Zhou Z."/>
            <person name="Liu Y."/>
            <person name="Xu W."/>
            <person name="Pan J."/>
            <person name="Luo Z.H."/>
            <person name="Li M."/>
        </authorList>
    </citation>
    <scope>NUCLEOTIDE SEQUENCE [LARGE SCALE GENOMIC DNA]</scope>
    <source>
        <strain evidence="1">SpSt-1056</strain>
    </source>
</reference>
<dbReference type="AlphaFoldDB" id="A0A7C5LD08"/>
<dbReference type="Gene3D" id="2.40.10.230">
    <property type="entry name" value="Probable tRNA pseudouridine synthase domain"/>
    <property type="match status" value="1"/>
</dbReference>
<protein>
    <recommendedName>
        <fullName evidence="2">H/ACA RNA-protein complex protein Gar1</fullName>
    </recommendedName>
</protein>
<evidence type="ECO:0008006" key="2">
    <source>
        <dbReference type="Google" id="ProtNLM"/>
    </source>
</evidence>
<dbReference type="InterPro" id="IPR007504">
    <property type="entry name" value="H/ACA_rnp_Gar1/Naf1"/>
</dbReference>
<dbReference type="InterPro" id="IPR038664">
    <property type="entry name" value="Gar1/Naf1_Cbf5-bd_sf"/>
</dbReference>
<evidence type="ECO:0000313" key="1">
    <source>
        <dbReference type="EMBL" id="HHK69000.1"/>
    </source>
</evidence>
<comment type="caution">
    <text evidence="1">The sequence shown here is derived from an EMBL/GenBank/DDBJ whole genome shotgun (WGS) entry which is preliminary data.</text>
</comment>
<dbReference type="SUPFAM" id="SSF50447">
    <property type="entry name" value="Translation proteins"/>
    <property type="match status" value="1"/>
</dbReference>
<name>A0A7C5LD08_CALS0</name>
<proteinExistence type="predicted"/>
<organism evidence="1">
    <name type="scientific">Caldiarchaeum subterraneum</name>
    <dbReference type="NCBI Taxonomy" id="311458"/>
    <lineage>
        <taxon>Archaea</taxon>
        <taxon>Nitrososphaerota</taxon>
        <taxon>Candidatus Caldarchaeales</taxon>
        <taxon>Candidatus Caldarchaeaceae</taxon>
        <taxon>Candidatus Caldarchaeum</taxon>
    </lineage>
</organism>
<dbReference type="GO" id="GO:0042254">
    <property type="term" value="P:ribosome biogenesis"/>
    <property type="evidence" value="ECO:0007669"/>
    <property type="project" value="InterPro"/>
</dbReference>
<dbReference type="GO" id="GO:0001522">
    <property type="term" value="P:pseudouridine synthesis"/>
    <property type="evidence" value="ECO:0007669"/>
    <property type="project" value="InterPro"/>
</dbReference>
<gene>
    <name evidence="1" type="ORF">ENM11_07645</name>
</gene>
<accession>A0A7C5LD08</accession>
<dbReference type="InterPro" id="IPR009000">
    <property type="entry name" value="Transl_B-barrel_sf"/>
</dbReference>
<dbReference type="Pfam" id="PF04410">
    <property type="entry name" value="Gar1"/>
    <property type="match status" value="1"/>
</dbReference>